<evidence type="ECO:0000256" key="1">
    <source>
        <dbReference type="ARBA" id="ARBA00006484"/>
    </source>
</evidence>
<dbReference type="SUPFAM" id="SSF51735">
    <property type="entry name" value="NAD(P)-binding Rossmann-fold domains"/>
    <property type="match status" value="1"/>
</dbReference>
<protein>
    <submittedName>
        <fullName evidence="3">SDR family oxidoreductase</fullName>
    </submittedName>
</protein>
<dbReference type="PRINTS" id="PR00081">
    <property type="entry name" value="GDHRDH"/>
</dbReference>
<comment type="similarity">
    <text evidence="1">Belongs to the short-chain dehydrogenases/reductases (SDR) family.</text>
</comment>
<evidence type="ECO:0000313" key="4">
    <source>
        <dbReference type="Proteomes" id="UP001201985"/>
    </source>
</evidence>
<dbReference type="Gene3D" id="3.40.50.720">
    <property type="entry name" value="NAD(P)-binding Rossmann-like Domain"/>
    <property type="match status" value="1"/>
</dbReference>
<dbReference type="InterPro" id="IPR020904">
    <property type="entry name" value="Sc_DH/Rdtase_CS"/>
</dbReference>
<accession>A0ABS9WBU3</accession>
<keyword evidence="2" id="KW-0560">Oxidoreductase</keyword>
<comment type="caution">
    <text evidence="3">The sequence shown here is derived from an EMBL/GenBank/DDBJ whole genome shotgun (WGS) entry which is preliminary data.</text>
</comment>
<dbReference type="CDD" id="cd05233">
    <property type="entry name" value="SDR_c"/>
    <property type="match status" value="1"/>
</dbReference>
<dbReference type="Proteomes" id="UP001201985">
    <property type="component" value="Unassembled WGS sequence"/>
</dbReference>
<sequence length="265" mass="27530">MLRLDNRIAFVTGAGSAGPGWGNGKATAVLLARQGARVFALDNRAEAVAETVAIIESEGGTASGHLADVTNSAEVAAAVAACVAAYGGLDILVNNVGGSFPGSAESLAEADWEHQIDMNLRSAFLCCKHAMPHLRQRSGAIVNLSSIAALRMSADRPHIAYSASKYGILALSKSIAMEQARASVRCNTVVPGLMHTPLVENRLVRQLGANDAAQLIARRNAQVPMGKMGDAWDIAHAVLFLASAEARHITGTELIVDGGISAAMP</sequence>
<dbReference type="PANTHER" id="PTHR24321">
    <property type="entry name" value="DEHYDROGENASES, SHORT CHAIN"/>
    <property type="match status" value="1"/>
</dbReference>
<gene>
    <name evidence="3" type="ORF">MON41_21425</name>
</gene>
<dbReference type="Pfam" id="PF13561">
    <property type="entry name" value="adh_short_C2"/>
    <property type="match status" value="1"/>
</dbReference>
<evidence type="ECO:0000313" key="3">
    <source>
        <dbReference type="EMBL" id="MCI0756225.1"/>
    </source>
</evidence>
<dbReference type="InterPro" id="IPR036291">
    <property type="entry name" value="NAD(P)-bd_dom_sf"/>
</dbReference>
<name>A0ABS9WBU3_9PROT</name>
<dbReference type="PROSITE" id="PS00061">
    <property type="entry name" value="ADH_SHORT"/>
    <property type="match status" value="1"/>
</dbReference>
<evidence type="ECO:0000256" key="2">
    <source>
        <dbReference type="ARBA" id="ARBA00023002"/>
    </source>
</evidence>
<dbReference type="PRINTS" id="PR00080">
    <property type="entry name" value="SDRFAMILY"/>
</dbReference>
<dbReference type="InterPro" id="IPR002347">
    <property type="entry name" value="SDR_fam"/>
</dbReference>
<dbReference type="EMBL" id="JALBUU010000097">
    <property type="protein sequence ID" value="MCI0756225.1"/>
    <property type="molecule type" value="Genomic_DNA"/>
</dbReference>
<dbReference type="RefSeq" id="WP_120009658.1">
    <property type="nucleotide sequence ID" value="NZ_JALBUU010000097.1"/>
</dbReference>
<keyword evidence="4" id="KW-1185">Reference proteome</keyword>
<dbReference type="PANTHER" id="PTHR24321:SF15">
    <property type="entry name" value="OXIDOREDUCTASE UCPA"/>
    <property type="match status" value="1"/>
</dbReference>
<proteinExistence type="inferred from homology"/>
<organism evidence="3 4">
    <name type="scientific">Teichococcus vastitatis</name>
    <dbReference type="NCBI Taxonomy" id="2307076"/>
    <lineage>
        <taxon>Bacteria</taxon>
        <taxon>Pseudomonadati</taxon>
        <taxon>Pseudomonadota</taxon>
        <taxon>Alphaproteobacteria</taxon>
        <taxon>Acetobacterales</taxon>
        <taxon>Roseomonadaceae</taxon>
        <taxon>Roseomonas</taxon>
    </lineage>
</organism>
<reference evidence="3 4" key="1">
    <citation type="submission" date="2022-03" db="EMBL/GenBank/DDBJ databases">
        <title>Complete genome analysis of Roseomonas KG 17.1 : a prolific producer of plant growth promoters.</title>
        <authorList>
            <person name="Saadouli I."/>
            <person name="Najjari A."/>
            <person name="Mosbah A."/>
            <person name="Ouzari H.I."/>
        </authorList>
    </citation>
    <scope>NUCLEOTIDE SEQUENCE [LARGE SCALE GENOMIC DNA]</scope>
    <source>
        <strain evidence="3 4">KG17-1</strain>
    </source>
</reference>